<evidence type="ECO:0000313" key="2">
    <source>
        <dbReference type="Proteomes" id="UP000177691"/>
    </source>
</evidence>
<evidence type="ECO:0000313" key="1">
    <source>
        <dbReference type="EMBL" id="OGF15180.1"/>
    </source>
</evidence>
<dbReference type="AlphaFoldDB" id="A0A1F5RL51"/>
<dbReference type="Proteomes" id="UP000177691">
    <property type="component" value="Unassembled WGS sequence"/>
</dbReference>
<comment type="caution">
    <text evidence="1">The sequence shown here is derived from an EMBL/GenBank/DDBJ whole genome shotgun (WGS) entry which is preliminary data.</text>
</comment>
<organism evidence="1 2">
    <name type="scientific">Candidatus Falkowbacteria bacterium RIFCSPHIGHO2_02_FULL_45_15</name>
    <dbReference type="NCBI Taxonomy" id="1797987"/>
    <lineage>
        <taxon>Bacteria</taxon>
        <taxon>Candidatus Falkowiibacteriota</taxon>
    </lineage>
</organism>
<accession>A0A1F5RL51</accession>
<dbReference type="EMBL" id="MFFU01000057">
    <property type="protein sequence ID" value="OGF15180.1"/>
    <property type="molecule type" value="Genomic_DNA"/>
</dbReference>
<sequence>MSLALKIRLVSHSALSLMVLFLIYQAVAPAGKIIYSVTPCDNSFFIQKLKPKERVGEIERANCTQPILGEPVYFNVNTQRTFNEARVTFVYRDSGQNNIIEVGLQADERKNYALKPLENKIIDRLNWSTLEQDGVILLQREPKFKNINEFLNNLPARNEILAYHYDLPQIKYIEGYQTSTGLLLRQLADRNDTPPLRGAYQFYTYIKNEPLNFKFNFSDLNINKDKDDVKIIVYYRNEPIAEKYLADERSGEEQRQRMAAGAVNLNLNDLPEGFYKIAVIADDDIITDDINTAQTVVSFINRVWLGGQNDKNKTIIYADAPEVTASTLNAASLQTILVNKQKLPLAETYRQFSLPTRQNKTIVQLEISDVIISGAGVFSFSANALANPDYKKMIKISDVDAEKVNYLITTYSPCGESDASTCRPQGEWKTKTISFDLTKAFRYQNNYSFIISVPGLIAGDEADDYVEIKSINIKLTGKSLWDKIKEIL</sequence>
<reference evidence="1 2" key="1">
    <citation type="journal article" date="2016" name="Nat. Commun.">
        <title>Thousands of microbial genomes shed light on interconnected biogeochemical processes in an aquifer system.</title>
        <authorList>
            <person name="Anantharaman K."/>
            <person name="Brown C.T."/>
            <person name="Hug L.A."/>
            <person name="Sharon I."/>
            <person name="Castelle C.J."/>
            <person name="Probst A.J."/>
            <person name="Thomas B.C."/>
            <person name="Singh A."/>
            <person name="Wilkins M.J."/>
            <person name="Karaoz U."/>
            <person name="Brodie E.L."/>
            <person name="Williams K.H."/>
            <person name="Hubbard S.S."/>
            <person name="Banfield J.F."/>
        </authorList>
    </citation>
    <scope>NUCLEOTIDE SEQUENCE [LARGE SCALE GENOMIC DNA]</scope>
</reference>
<protein>
    <submittedName>
        <fullName evidence="1">Uncharacterized protein</fullName>
    </submittedName>
</protein>
<name>A0A1F5RL51_9BACT</name>
<proteinExistence type="predicted"/>
<gene>
    <name evidence="1" type="ORF">A3D54_01350</name>
</gene>